<dbReference type="Gene3D" id="3.60.15.10">
    <property type="entry name" value="Ribonuclease Z/Hydroxyacylglutathione hydrolase-like"/>
    <property type="match status" value="1"/>
</dbReference>
<evidence type="ECO:0000259" key="6">
    <source>
        <dbReference type="SMART" id="SM00849"/>
    </source>
</evidence>
<dbReference type="PANTHER" id="PTHR42978:SF7">
    <property type="entry name" value="METALLO-HYDROLASE RV2300C-RELATED"/>
    <property type="match status" value="1"/>
</dbReference>
<dbReference type="InterPro" id="IPR051013">
    <property type="entry name" value="MBL_superfamily_lactonases"/>
</dbReference>
<comment type="cofactor">
    <cofactor evidence="1">
        <name>Zn(2+)</name>
        <dbReference type="ChEBI" id="CHEBI:29105"/>
    </cofactor>
</comment>
<dbReference type="CDD" id="cd07729">
    <property type="entry name" value="AHL_lactonase_MBL-fold"/>
    <property type="match status" value="1"/>
</dbReference>
<reference evidence="7 8" key="1">
    <citation type="submission" date="2023-10" db="EMBL/GenBank/DDBJ databases">
        <title>Bacteria for the degradation of biodegradable plastic PBAT(Polybutylene adipate terephthalate).</title>
        <authorList>
            <person name="Weon H.-Y."/>
            <person name="Yeon J."/>
        </authorList>
    </citation>
    <scope>NUCLEOTIDE SEQUENCE [LARGE SCALE GENOMIC DNA]</scope>
    <source>
        <strain evidence="7 8">SBD 7-3</strain>
    </source>
</reference>
<sequence>MDTYEVYAIKYASMPRRRRDNFLPADDHDGPMPMDFFVWLLKGKTRNILVDTGFSQATGVKRNRQWLRCPIEACRSLGVDPATIGDVILTHLHYDHAGNLPLLPNARFHVQDSELDYATGRCMCHATMRHAYAVDDVVELVRKVYAERVSFHAGDSSVAPGVELLLVGGHTKGLQAVRVHTERGWVVLASDASHYYENIEGLRPFPIVFNVADMLEGHRRLMSLAGSPTMLVPGHDPEVLARYPRVEGDAVGTALLHRPPTR</sequence>
<evidence type="ECO:0000256" key="4">
    <source>
        <dbReference type="ARBA" id="ARBA00022801"/>
    </source>
</evidence>
<dbReference type="Proteomes" id="UP001303946">
    <property type="component" value="Chromosome"/>
</dbReference>
<dbReference type="Pfam" id="PF00753">
    <property type="entry name" value="Lactamase_B"/>
    <property type="match status" value="1"/>
</dbReference>
<evidence type="ECO:0000313" key="8">
    <source>
        <dbReference type="Proteomes" id="UP001303946"/>
    </source>
</evidence>
<keyword evidence="5" id="KW-0862">Zinc</keyword>
<protein>
    <submittedName>
        <fullName evidence="7">N-acyl homoserine lactonase family protein</fullName>
    </submittedName>
</protein>
<evidence type="ECO:0000256" key="3">
    <source>
        <dbReference type="ARBA" id="ARBA00022723"/>
    </source>
</evidence>
<keyword evidence="4" id="KW-0378">Hydrolase</keyword>
<evidence type="ECO:0000313" key="7">
    <source>
        <dbReference type="EMBL" id="WOB09527.1"/>
    </source>
</evidence>
<organism evidence="7 8">
    <name type="scientific">Piscinibacter gummiphilus</name>
    <dbReference type="NCBI Taxonomy" id="946333"/>
    <lineage>
        <taxon>Bacteria</taxon>
        <taxon>Pseudomonadati</taxon>
        <taxon>Pseudomonadota</taxon>
        <taxon>Betaproteobacteria</taxon>
        <taxon>Burkholderiales</taxon>
        <taxon>Sphaerotilaceae</taxon>
        <taxon>Piscinibacter</taxon>
    </lineage>
</organism>
<dbReference type="RefSeq" id="WP_316702476.1">
    <property type="nucleotide sequence ID" value="NZ_CP136336.1"/>
</dbReference>
<name>A0ABZ0CX45_9BURK</name>
<evidence type="ECO:0000256" key="5">
    <source>
        <dbReference type="ARBA" id="ARBA00022833"/>
    </source>
</evidence>
<comment type="similarity">
    <text evidence="2">Belongs to the metallo-beta-lactamase superfamily.</text>
</comment>
<dbReference type="SMART" id="SM00849">
    <property type="entry name" value="Lactamase_B"/>
    <property type="match status" value="1"/>
</dbReference>
<gene>
    <name evidence="7" type="ORF">RXV79_05560</name>
</gene>
<keyword evidence="3" id="KW-0479">Metal-binding</keyword>
<keyword evidence="8" id="KW-1185">Reference proteome</keyword>
<evidence type="ECO:0000256" key="1">
    <source>
        <dbReference type="ARBA" id="ARBA00001947"/>
    </source>
</evidence>
<accession>A0ABZ0CX45</accession>
<dbReference type="SUPFAM" id="SSF56281">
    <property type="entry name" value="Metallo-hydrolase/oxidoreductase"/>
    <property type="match status" value="1"/>
</dbReference>
<dbReference type="InterPro" id="IPR001279">
    <property type="entry name" value="Metallo-B-lactamas"/>
</dbReference>
<dbReference type="PANTHER" id="PTHR42978">
    <property type="entry name" value="QUORUM-QUENCHING LACTONASE YTNP-RELATED-RELATED"/>
    <property type="match status" value="1"/>
</dbReference>
<dbReference type="InterPro" id="IPR036866">
    <property type="entry name" value="RibonucZ/Hydroxyglut_hydro"/>
</dbReference>
<feature type="domain" description="Metallo-beta-lactamase" evidence="6">
    <location>
        <begin position="35"/>
        <end position="235"/>
    </location>
</feature>
<evidence type="ECO:0000256" key="2">
    <source>
        <dbReference type="ARBA" id="ARBA00007749"/>
    </source>
</evidence>
<proteinExistence type="inferred from homology"/>
<dbReference type="EMBL" id="CP136336">
    <property type="protein sequence ID" value="WOB09527.1"/>
    <property type="molecule type" value="Genomic_DNA"/>
</dbReference>